<dbReference type="OrthoDB" id="275639at2157"/>
<keyword evidence="3" id="KW-1185">Reference proteome</keyword>
<evidence type="ECO:0000313" key="3">
    <source>
        <dbReference type="Proteomes" id="UP000198775"/>
    </source>
</evidence>
<sequence>MSSRDPSELREALGEIDFDGEPEQLPELREEARETVAAQRETLNDIDTKASRILRLNVALVGILVSVLSIATQLGSGSGSSAAALDQFVNIYTEFGIGALVLSTAFAAMTYTASELDVGVSSENLANLLRADFTAEDTEELLVKNYIMRINFNRSTNVRNIPLIQMTIILLVSAIVAFLLGVYTAIVGAVPTWLVILAVALILGVVIVSGLVTQIWRAFSDLREWH</sequence>
<dbReference type="RefSeq" id="WP_092663054.1">
    <property type="nucleotide sequence ID" value="NZ_FOCX01000023.1"/>
</dbReference>
<dbReference type="Proteomes" id="UP000198775">
    <property type="component" value="Unassembled WGS sequence"/>
</dbReference>
<feature type="transmembrane region" description="Helical" evidence="1">
    <location>
        <begin position="95"/>
        <end position="113"/>
    </location>
</feature>
<evidence type="ECO:0000256" key="1">
    <source>
        <dbReference type="SAM" id="Phobius"/>
    </source>
</evidence>
<protein>
    <submittedName>
        <fullName evidence="2">Uncharacterized protein</fullName>
    </submittedName>
</protein>
<proteinExistence type="predicted"/>
<feature type="transmembrane region" description="Helical" evidence="1">
    <location>
        <begin position="192"/>
        <end position="216"/>
    </location>
</feature>
<organism evidence="2 3">
    <name type="scientific">Halorientalis persicus</name>
    <dbReference type="NCBI Taxonomy" id="1367881"/>
    <lineage>
        <taxon>Archaea</taxon>
        <taxon>Methanobacteriati</taxon>
        <taxon>Methanobacteriota</taxon>
        <taxon>Stenosarchaea group</taxon>
        <taxon>Halobacteria</taxon>
        <taxon>Halobacteriales</taxon>
        <taxon>Haloarculaceae</taxon>
        <taxon>Halorientalis</taxon>
    </lineage>
</organism>
<gene>
    <name evidence="2" type="ORF">SAMN05216388_102351</name>
</gene>
<keyword evidence="1" id="KW-1133">Transmembrane helix</keyword>
<name>A0A1H8TP94_9EURY</name>
<feature type="transmembrane region" description="Helical" evidence="1">
    <location>
        <begin position="163"/>
        <end position="186"/>
    </location>
</feature>
<keyword evidence="1" id="KW-0812">Transmembrane</keyword>
<feature type="transmembrane region" description="Helical" evidence="1">
    <location>
        <begin position="56"/>
        <end position="75"/>
    </location>
</feature>
<evidence type="ECO:0000313" key="2">
    <source>
        <dbReference type="EMBL" id="SEO92782.1"/>
    </source>
</evidence>
<reference evidence="3" key="1">
    <citation type="submission" date="2016-10" db="EMBL/GenBank/DDBJ databases">
        <authorList>
            <person name="Varghese N."/>
            <person name="Submissions S."/>
        </authorList>
    </citation>
    <scope>NUCLEOTIDE SEQUENCE [LARGE SCALE GENOMIC DNA]</scope>
    <source>
        <strain evidence="3">IBRC-M 10043</strain>
    </source>
</reference>
<keyword evidence="1" id="KW-0472">Membrane</keyword>
<dbReference type="EMBL" id="FOCX01000023">
    <property type="protein sequence ID" value="SEO92782.1"/>
    <property type="molecule type" value="Genomic_DNA"/>
</dbReference>
<dbReference type="AlphaFoldDB" id="A0A1H8TP94"/>
<accession>A0A1H8TP94</accession>